<feature type="binding site" evidence="10">
    <location>
        <position position="144"/>
    </location>
    <ligand>
        <name>Ca(2+)</name>
        <dbReference type="ChEBI" id="CHEBI:29108"/>
        <label>1</label>
    </ligand>
</feature>
<protein>
    <recommendedName>
        <fullName evidence="13">Peroxidase</fullName>
        <ecNumber evidence="13">1.11.1.-</ecNumber>
    </recommendedName>
</protein>
<dbReference type="Proteomes" id="UP000244855">
    <property type="component" value="Unassembled WGS sequence"/>
</dbReference>
<evidence type="ECO:0000256" key="9">
    <source>
        <dbReference type="PIRSR" id="PIRSR601621-1"/>
    </source>
</evidence>
<dbReference type="EC" id="1.11.1.-" evidence="13"/>
<dbReference type="InterPro" id="IPR044831">
    <property type="entry name" value="Ccp1-like"/>
</dbReference>
<evidence type="ECO:0000313" key="15">
    <source>
        <dbReference type="EMBL" id="PVI06106.1"/>
    </source>
</evidence>
<proteinExistence type="inferred from homology"/>
<keyword evidence="3 10" id="KW-0349">Heme</keyword>
<feature type="disulfide bond" evidence="12">
    <location>
        <begin position="114"/>
        <end position="193"/>
    </location>
</feature>
<feature type="binding site" description="axial binding residue" evidence="10">
    <location>
        <position position="248"/>
    </location>
    <ligand>
        <name>heme b</name>
        <dbReference type="ChEBI" id="CHEBI:60344"/>
    </ligand>
    <ligandPart>
        <name>Fe</name>
        <dbReference type="ChEBI" id="CHEBI:18248"/>
    </ligandPart>
</feature>
<evidence type="ECO:0000256" key="12">
    <source>
        <dbReference type="PIRSR" id="PIRSR601621-4"/>
    </source>
</evidence>
<dbReference type="STRING" id="97972.A0A2V1E6Y2"/>
<evidence type="ECO:0000313" key="16">
    <source>
        <dbReference type="Proteomes" id="UP000244855"/>
    </source>
</evidence>
<feature type="binding site" evidence="10">
    <location>
        <position position="273"/>
    </location>
    <ligand>
        <name>Ca(2+)</name>
        <dbReference type="ChEBI" id="CHEBI:29108"/>
        <label>2</label>
    </ligand>
</feature>
<comment type="cofactor">
    <cofactor evidence="10 13">
        <name>Ca(2+)</name>
        <dbReference type="ChEBI" id="CHEBI:29108"/>
    </cofactor>
    <text evidence="10 13">Binds 2 calcium ions per subunit.</text>
</comment>
<comment type="cofactor">
    <cofactor evidence="10">
        <name>heme b</name>
        <dbReference type="ChEBI" id="CHEBI:60344"/>
    </cofactor>
    <text evidence="10">Binds 1 heme b (iron(II)-protoporphyrin IX) group per subunit.</text>
</comment>
<dbReference type="InterPro" id="IPR001621">
    <property type="entry name" value="Ligninase"/>
</dbReference>
<organism evidence="15 16">
    <name type="scientific">Periconia macrospinosa</name>
    <dbReference type="NCBI Taxonomy" id="97972"/>
    <lineage>
        <taxon>Eukaryota</taxon>
        <taxon>Fungi</taxon>
        <taxon>Dikarya</taxon>
        <taxon>Ascomycota</taxon>
        <taxon>Pezizomycotina</taxon>
        <taxon>Dothideomycetes</taxon>
        <taxon>Pleosporomycetidae</taxon>
        <taxon>Pleosporales</taxon>
        <taxon>Massarineae</taxon>
        <taxon>Periconiaceae</taxon>
        <taxon>Periconia</taxon>
    </lineage>
</organism>
<feature type="binding site" evidence="10">
    <location>
        <position position="128"/>
    </location>
    <ligand>
        <name>Ca(2+)</name>
        <dbReference type="ChEBI" id="CHEBI:29108"/>
        <label>1</label>
    </ligand>
</feature>
<feature type="binding site" evidence="10">
    <location>
        <position position="268"/>
    </location>
    <ligand>
        <name>Ca(2+)</name>
        <dbReference type="ChEBI" id="CHEBI:29108"/>
        <label>2</label>
    </ligand>
</feature>
<keyword evidence="2 13" id="KW-0575">Peroxidase</keyword>
<dbReference type="AlphaFoldDB" id="A0A2V1E6Y2"/>
<dbReference type="GO" id="GO:0020037">
    <property type="term" value="F:heme binding"/>
    <property type="evidence" value="ECO:0007669"/>
    <property type="project" value="UniProtKB-UniRule"/>
</dbReference>
<evidence type="ECO:0000256" key="11">
    <source>
        <dbReference type="PIRSR" id="PIRSR601621-3"/>
    </source>
</evidence>
<keyword evidence="16" id="KW-1185">Reference proteome</keyword>
<evidence type="ECO:0000256" key="4">
    <source>
        <dbReference type="ARBA" id="ARBA00022723"/>
    </source>
</evidence>
<dbReference type="PANTHER" id="PTHR31356:SF66">
    <property type="entry name" value="CATALASE-PEROXIDASE"/>
    <property type="match status" value="1"/>
</dbReference>
<keyword evidence="5 13" id="KW-0560">Oxidoreductase</keyword>
<dbReference type="OrthoDB" id="2113341at2759"/>
<dbReference type="SUPFAM" id="SSF48113">
    <property type="entry name" value="Heme-dependent peroxidases"/>
    <property type="match status" value="1"/>
</dbReference>
<evidence type="ECO:0000256" key="7">
    <source>
        <dbReference type="ARBA" id="ARBA00023157"/>
    </source>
</evidence>
<name>A0A2V1E6Y2_9PLEO</name>
<keyword evidence="4 10" id="KW-0479">Metal-binding</keyword>
<keyword evidence="7 12" id="KW-1015">Disulfide bond</keyword>
<keyword evidence="8" id="KW-0325">Glycoprotein</keyword>
<dbReference type="PROSITE" id="PS00435">
    <property type="entry name" value="PEROXIDASE_1"/>
    <property type="match status" value="1"/>
</dbReference>
<dbReference type="Gene3D" id="1.10.420.10">
    <property type="entry name" value="Peroxidase, domain 2"/>
    <property type="match status" value="1"/>
</dbReference>
<dbReference type="EMBL" id="KZ805310">
    <property type="protein sequence ID" value="PVI06106.1"/>
    <property type="molecule type" value="Genomic_DNA"/>
</dbReference>
<dbReference type="PROSITE" id="PS00436">
    <property type="entry name" value="PEROXIDASE_2"/>
    <property type="match status" value="1"/>
</dbReference>
<gene>
    <name evidence="15" type="ORF">DM02DRAFT_681548</name>
</gene>
<keyword evidence="10 13" id="KW-0106">Calcium</keyword>
<dbReference type="InterPro" id="IPR019794">
    <property type="entry name" value="Peroxidases_AS"/>
</dbReference>
<dbReference type="GO" id="GO:0034599">
    <property type="term" value="P:cellular response to oxidative stress"/>
    <property type="evidence" value="ECO:0007669"/>
    <property type="project" value="InterPro"/>
</dbReference>
<accession>A0A2V1E6Y2</accession>
<dbReference type="GO" id="GO:0046872">
    <property type="term" value="F:metal ion binding"/>
    <property type="evidence" value="ECO:0007669"/>
    <property type="project" value="UniProtKB-UniRule"/>
</dbReference>
<dbReference type="PRINTS" id="PR00462">
    <property type="entry name" value="LIGNINASE"/>
</dbReference>
<dbReference type="GO" id="GO:0000302">
    <property type="term" value="P:response to reactive oxygen species"/>
    <property type="evidence" value="ECO:0007669"/>
    <property type="project" value="TreeGrafter"/>
</dbReference>
<keyword evidence="6 10" id="KW-0408">Iron</keyword>
<feature type="binding site" evidence="10">
    <location>
        <position position="142"/>
    </location>
    <ligand>
        <name>Ca(2+)</name>
        <dbReference type="ChEBI" id="CHEBI:29108"/>
        <label>1</label>
    </ligand>
</feature>
<feature type="disulfide bond" evidence="12">
    <location>
        <begin position="93"/>
        <end position="345"/>
    </location>
</feature>
<evidence type="ECO:0000256" key="10">
    <source>
        <dbReference type="PIRSR" id="PIRSR601621-2"/>
    </source>
</evidence>
<sequence length="371" mass="41056">MRLLVVSILLCALSPVDGITAHPDMSKTLRDIEKIASGDDDVELIGDIIDRGQTAVGKTVADILRERQPAQHFGPKYPPPGPPGSRECNADPCCVWAHVSNALTALFLERDGQCNDNARAAVRAGFHDAATWHKGLGFGGADGSLALSPFEIHRIENNGLEDIVYKLKDLREMFNVGMADMFQFAATHAAVSCPLGPRIRVFVGRKDSDRTPPIGLIPTPFATADRIIRFFRNKTIPPQDLVALLGAHTVSKQFFVNLKRAGAPQDSTPGVWDVLYYKQTLGENLQPEVFRFQSDINVSKDRRTEEKFRDFAGRQSQERWNEDYARAYLRLSLLGVDNINSLTECTQALPDQRREFAVSDPVDAENAPASE</sequence>
<dbReference type="Pfam" id="PF00141">
    <property type="entry name" value="peroxidase"/>
    <property type="match status" value="1"/>
</dbReference>
<feature type="domain" description="Plant heme peroxidase family profile" evidence="14">
    <location>
        <begin position="87"/>
        <end position="360"/>
    </location>
</feature>
<feature type="active site" description="Proton acceptor" evidence="9">
    <location>
        <position position="127"/>
    </location>
</feature>
<feature type="site" description="Transition state stabilizer" evidence="11">
    <location>
        <position position="123"/>
    </location>
</feature>
<feature type="chain" id="PRO_5015796653" description="Peroxidase" evidence="13">
    <location>
        <begin position="19"/>
        <end position="371"/>
    </location>
</feature>
<dbReference type="InterPro" id="IPR002016">
    <property type="entry name" value="Haem_peroxidase"/>
</dbReference>
<feature type="binding site" evidence="10">
    <location>
        <position position="266"/>
    </location>
    <ligand>
        <name>Ca(2+)</name>
        <dbReference type="ChEBI" id="CHEBI:29108"/>
        <label>2</label>
    </ligand>
</feature>
<keyword evidence="13" id="KW-0732">Signal</keyword>
<evidence type="ECO:0000256" key="5">
    <source>
        <dbReference type="ARBA" id="ARBA00023002"/>
    </source>
</evidence>
<dbReference type="PANTHER" id="PTHR31356">
    <property type="entry name" value="THYLAKOID LUMENAL 29 KDA PROTEIN, CHLOROPLASTIC-RELATED"/>
    <property type="match status" value="1"/>
</dbReference>
<feature type="signal peptide" evidence="13">
    <location>
        <begin position="1"/>
        <end position="18"/>
    </location>
</feature>
<dbReference type="InterPro" id="IPR010255">
    <property type="entry name" value="Haem_peroxidase_sf"/>
</dbReference>
<feature type="binding site" evidence="10">
    <location>
        <position position="140"/>
    </location>
    <ligand>
        <name>Ca(2+)</name>
        <dbReference type="ChEBI" id="CHEBI:29108"/>
        <label>1</label>
    </ligand>
</feature>
<evidence type="ECO:0000256" key="3">
    <source>
        <dbReference type="ARBA" id="ARBA00022617"/>
    </source>
</evidence>
<evidence type="ECO:0000256" key="13">
    <source>
        <dbReference type="RuleBase" id="RU363051"/>
    </source>
</evidence>
<evidence type="ECO:0000256" key="1">
    <source>
        <dbReference type="ARBA" id="ARBA00006089"/>
    </source>
</evidence>
<dbReference type="Gene3D" id="1.10.520.10">
    <property type="match status" value="1"/>
</dbReference>
<dbReference type="PROSITE" id="PS50873">
    <property type="entry name" value="PEROXIDASE_4"/>
    <property type="match status" value="1"/>
</dbReference>
<dbReference type="GO" id="GO:0042744">
    <property type="term" value="P:hydrogen peroxide catabolic process"/>
    <property type="evidence" value="ECO:0007669"/>
    <property type="project" value="TreeGrafter"/>
</dbReference>
<evidence type="ECO:0000256" key="8">
    <source>
        <dbReference type="ARBA" id="ARBA00023180"/>
    </source>
</evidence>
<feature type="binding site" evidence="10">
    <location>
        <position position="249"/>
    </location>
    <ligand>
        <name>Ca(2+)</name>
        <dbReference type="ChEBI" id="CHEBI:29108"/>
        <label>2</label>
    </ligand>
</feature>
<dbReference type="PRINTS" id="PR00458">
    <property type="entry name" value="PEROXIDASE"/>
</dbReference>
<reference evidence="15 16" key="1">
    <citation type="journal article" date="2018" name="Sci. Rep.">
        <title>Comparative genomics provides insights into the lifestyle and reveals functional heterogeneity of dark septate endophytic fungi.</title>
        <authorList>
            <person name="Knapp D.G."/>
            <person name="Nemeth J.B."/>
            <person name="Barry K."/>
            <person name="Hainaut M."/>
            <person name="Henrissat B."/>
            <person name="Johnson J."/>
            <person name="Kuo A."/>
            <person name="Lim J.H.P."/>
            <person name="Lipzen A."/>
            <person name="Nolan M."/>
            <person name="Ohm R.A."/>
            <person name="Tamas L."/>
            <person name="Grigoriev I.V."/>
            <person name="Spatafora J.W."/>
            <person name="Nagy L.G."/>
            <person name="Kovacs G.M."/>
        </authorList>
    </citation>
    <scope>NUCLEOTIDE SEQUENCE [LARGE SCALE GENOMIC DNA]</scope>
    <source>
        <strain evidence="15 16">DSE2036</strain>
    </source>
</reference>
<evidence type="ECO:0000259" key="14">
    <source>
        <dbReference type="PROSITE" id="PS50873"/>
    </source>
</evidence>
<evidence type="ECO:0000256" key="6">
    <source>
        <dbReference type="ARBA" id="ARBA00023004"/>
    </source>
</evidence>
<comment type="similarity">
    <text evidence="1 13">Belongs to the peroxidase family. Ligninase subfamily.</text>
</comment>
<dbReference type="GO" id="GO:0004601">
    <property type="term" value="F:peroxidase activity"/>
    <property type="evidence" value="ECO:0007669"/>
    <property type="project" value="UniProtKB-KW"/>
</dbReference>
<evidence type="ECO:0000256" key="2">
    <source>
        <dbReference type="ARBA" id="ARBA00022559"/>
    </source>
</evidence>
<dbReference type="InterPro" id="IPR019793">
    <property type="entry name" value="Peroxidases_heam-ligand_BS"/>
</dbReference>